<dbReference type="InterPro" id="IPR011257">
    <property type="entry name" value="DNA_glycosylase"/>
</dbReference>
<dbReference type="FunFam" id="1.10.1670.10:FF:000003">
    <property type="entry name" value="Endonuclease III homolog"/>
    <property type="match status" value="1"/>
</dbReference>
<evidence type="ECO:0000256" key="11">
    <source>
        <dbReference type="ARBA" id="ARBA00023239"/>
    </source>
</evidence>
<dbReference type="EMBL" id="JH431785">
    <property type="status" value="NOT_ANNOTATED_CDS"/>
    <property type="molecule type" value="Genomic_DNA"/>
</dbReference>
<dbReference type="GO" id="GO:0006289">
    <property type="term" value="P:nucleotide-excision repair"/>
    <property type="evidence" value="ECO:0007669"/>
    <property type="project" value="TreeGrafter"/>
</dbReference>
<dbReference type="Pfam" id="PF00633">
    <property type="entry name" value="HHH"/>
    <property type="match status" value="1"/>
</dbReference>
<evidence type="ECO:0000256" key="3">
    <source>
        <dbReference type="ARBA" id="ARBA00022485"/>
    </source>
</evidence>
<name>T1JNU5_STRMM</name>
<dbReference type="OMA" id="WQQFTHL"/>
<dbReference type="GO" id="GO:0046872">
    <property type="term" value="F:metal ion binding"/>
    <property type="evidence" value="ECO:0007669"/>
    <property type="project" value="UniProtKB-KW"/>
</dbReference>
<comment type="subcellular location">
    <subcellularLocation>
        <location evidence="13">Nucleus</location>
    </subcellularLocation>
    <subcellularLocation>
        <location evidence="13">Mitochondrion</location>
    </subcellularLocation>
</comment>
<keyword evidence="5 13" id="KW-0227">DNA damage</keyword>
<feature type="domain" description="HhH-GPD" evidence="14">
    <location>
        <begin position="97"/>
        <end position="247"/>
    </location>
</feature>
<evidence type="ECO:0000256" key="5">
    <source>
        <dbReference type="ARBA" id="ARBA00022763"/>
    </source>
</evidence>
<keyword evidence="4" id="KW-0479">Metal-binding</keyword>
<keyword evidence="13" id="KW-0496">Mitochondrion</keyword>
<dbReference type="PANTHER" id="PTHR43286:SF1">
    <property type="entry name" value="ENDONUCLEASE III-LIKE PROTEIN 1"/>
    <property type="match status" value="1"/>
</dbReference>
<keyword evidence="16" id="KW-1185">Reference proteome</keyword>
<dbReference type="HAMAP" id="MF_03183">
    <property type="entry name" value="Endonuclease_III_Nth"/>
    <property type="match status" value="1"/>
</dbReference>
<dbReference type="GO" id="GO:0005634">
    <property type="term" value="C:nucleus"/>
    <property type="evidence" value="ECO:0007669"/>
    <property type="project" value="UniProtKB-SubCell"/>
</dbReference>
<dbReference type="EC" id="4.2.99.18" evidence="13"/>
<evidence type="ECO:0000256" key="10">
    <source>
        <dbReference type="ARBA" id="ARBA00023204"/>
    </source>
</evidence>
<dbReference type="InterPro" id="IPR003265">
    <property type="entry name" value="HhH-GPD_domain"/>
</dbReference>
<dbReference type="PROSITE" id="PS00764">
    <property type="entry name" value="ENDONUCLEASE_III_1"/>
    <property type="match status" value="1"/>
</dbReference>
<gene>
    <name evidence="13" type="primary">NTH1</name>
</gene>
<keyword evidence="10 13" id="KW-0234">DNA repair</keyword>
<dbReference type="EnsemblMetazoa" id="SMAR015524-RA">
    <property type="protein sequence ID" value="SMAR015524-PA"/>
    <property type="gene ID" value="SMAR015524"/>
</dbReference>
<reference evidence="16" key="1">
    <citation type="submission" date="2011-05" db="EMBL/GenBank/DDBJ databases">
        <authorList>
            <person name="Richards S.R."/>
            <person name="Qu J."/>
            <person name="Jiang H."/>
            <person name="Jhangiani S.N."/>
            <person name="Agravi P."/>
            <person name="Goodspeed R."/>
            <person name="Gross S."/>
            <person name="Mandapat C."/>
            <person name="Jackson L."/>
            <person name="Mathew T."/>
            <person name="Pu L."/>
            <person name="Thornton R."/>
            <person name="Saada N."/>
            <person name="Wilczek-Boney K.B."/>
            <person name="Lee S."/>
            <person name="Kovar C."/>
            <person name="Wu Y."/>
            <person name="Scherer S.E."/>
            <person name="Worley K.C."/>
            <person name="Muzny D.M."/>
            <person name="Gibbs R."/>
        </authorList>
    </citation>
    <scope>NUCLEOTIDE SEQUENCE</scope>
    <source>
        <strain evidence="16">Brora</strain>
    </source>
</reference>
<accession>T1JNU5</accession>
<evidence type="ECO:0000256" key="13">
    <source>
        <dbReference type="HAMAP-Rule" id="MF_03183"/>
    </source>
</evidence>
<keyword evidence="6 13" id="KW-0378">Hydrolase</keyword>
<comment type="function">
    <text evidence="13">Bifunctional DNA N-glycosylase with associated apurinic/apyrimidinic (AP) lyase function that catalyzes the first step in base excision repair (BER), the primary repair pathway for the repair of oxidative DNA damage. The DNA N-glycosylase activity releases the damaged DNA base from DNA by cleaving the N-glycosidic bond, leaving an AP site. The AP lyase activity cleaves the phosphodiester bond 3' to the AP site by a beta-elimination. Primarily recognizes and repairs oxidative base damage of pyrimidines.</text>
</comment>
<comment type="similarity">
    <text evidence="2 13">Belongs to the Nth/MutY family.</text>
</comment>
<evidence type="ECO:0000256" key="9">
    <source>
        <dbReference type="ARBA" id="ARBA00023014"/>
    </source>
</evidence>
<dbReference type="CDD" id="cd00056">
    <property type="entry name" value="ENDO3c"/>
    <property type="match status" value="1"/>
</dbReference>
<dbReference type="Gene3D" id="1.10.340.30">
    <property type="entry name" value="Hypothetical protein, domain 2"/>
    <property type="match status" value="1"/>
</dbReference>
<proteinExistence type="inferred from homology"/>
<evidence type="ECO:0000256" key="1">
    <source>
        <dbReference type="ARBA" id="ARBA00001966"/>
    </source>
</evidence>
<dbReference type="PANTHER" id="PTHR43286">
    <property type="entry name" value="ENDONUCLEASE III-LIKE PROTEIN 1"/>
    <property type="match status" value="1"/>
</dbReference>
<evidence type="ECO:0000256" key="6">
    <source>
        <dbReference type="ARBA" id="ARBA00022801"/>
    </source>
</evidence>
<dbReference type="SMART" id="SM00478">
    <property type="entry name" value="ENDO3c"/>
    <property type="match status" value="1"/>
</dbReference>
<evidence type="ECO:0000256" key="12">
    <source>
        <dbReference type="ARBA" id="ARBA00023295"/>
    </source>
</evidence>
<evidence type="ECO:0000313" key="15">
    <source>
        <dbReference type="EnsemblMetazoa" id="SMAR015524-PA"/>
    </source>
</evidence>
<keyword evidence="9" id="KW-0411">Iron-sulfur</keyword>
<dbReference type="InterPro" id="IPR030841">
    <property type="entry name" value="NTH1"/>
</dbReference>
<keyword evidence="3" id="KW-0004">4Fe-4S</keyword>
<dbReference type="HOGENOM" id="CLU_012862_4_2_1"/>
<organism evidence="15 16">
    <name type="scientific">Strigamia maritima</name>
    <name type="common">European centipede</name>
    <name type="synonym">Geophilus maritimus</name>
    <dbReference type="NCBI Taxonomy" id="126957"/>
    <lineage>
        <taxon>Eukaryota</taxon>
        <taxon>Metazoa</taxon>
        <taxon>Ecdysozoa</taxon>
        <taxon>Arthropoda</taxon>
        <taxon>Myriapoda</taxon>
        <taxon>Chilopoda</taxon>
        <taxon>Pleurostigmophora</taxon>
        <taxon>Geophilomorpha</taxon>
        <taxon>Linotaeniidae</taxon>
        <taxon>Strigamia</taxon>
    </lineage>
</organism>
<dbReference type="SUPFAM" id="SSF48150">
    <property type="entry name" value="DNA-glycosylase"/>
    <property type="match status" value="1"/>
</dbReference>
<dbReference type="AlphaFoldDB" id="T1JNU5"/>
<dbReference type="FunFam" id="1.10.340.30:FF:000005">
    <property type="entry name" value="Endonuclease III-like protein 1"/>
    <property type="match status" value="1"/>
</dbReference>
<keyword evidence="13" id="KW-0539">Nucleus</keyword>
<evidence type="ECO:0000256" key="2">
    <source>
        <dbReference type="ARBA" id="ARBA00008343"/>
    </source>
</evidence>
<dbReference type="Pfam" id="PF00730">
    <property type="entry name" value="HhH-GPD"/>
    <property type="match status" value="1"/>
</dbReference>
<dbReference type="GO" id="GO:0006285">
    <property type="term" value="P:base-excision repair, AP site formation"/>
    <property type="evidence" value="ECO:0007669"/>
    <property type="project" value="UniProtKB-UniRule"/>
</dbReference>
<evidence type="ECO:0000313" key="16">
    <source>
        <dbReference type="Proteomes" id="UP000014500"/>
    </source>
</evidence>
<dbReference type="InterPro" id="IPR004035">
    <property type="entry name" value="Endouclease-III_FeS-bd_BS"/>
</dbReference>
<dbReference type="GO" id="GO:0051539">
    <property type="term" value="F:4 iron, 4 sulfur cluster binding"/>
    <property type="evidence" value="ECO:0007669"/>
    <property type="project" value="UniProtKB-KW"/>
</dbReference>
<evidence type="ECO:0000256" key="8">
    <source>
        <dbReference type="ARBA" id="ARBA00023004"/>
    </source>
</evidence>
<dbReference type="GO" id="GO:0005739">
    <property type="term" value="C:mitochondrion"/>
    <property type="evidence" value="ECO:0007669"/>
    <property type="project" value="UniProtKB-SubCell"/>
</dbReference>
<evidence type="ECO:0000256" key="7">
    <source>
        <dbReference type="ARBA" id="ARBA00022946"/>
    </source>
</evidence>
<keyword evidence="8" id="KW-0408">Iron</keyword>
<dbReference type="EC" id="3.2.2.-" evidence="13"/>
<evidence type="ECO:0000256" key="4">
    <source>
        <dbReference type="ARBA" id="ARBA00022723"/>
    </source>
</evidence>
<dbReference type="eggNOG" id="KOG1921">
    <property type="taxonomic scope" value="Eukaryota"/>
</dbReference>
<dbReference type="InterPro" id="IPR000445">
    <property type="entry name" value="HhH_motif"/>
</dbReference>
<keyword evidence="11 13" id="KW-0456">Lyase</keyword>
<keyword evidence="12 13" id="KW-0326">Glycosidase</keyword>
<evidence type="ECO:0000259" key="14">
    <source>
        <dbReference type="SMART" id="SM00478"/>
    </source>
</evidence>
<comment type="caution">
    <text evidence="13">Lacks conserved residue(s) required for the propagation of feature annotation.</text>
</comment>
<comment type="catalytic activity">
    <reaction evidence="13">
        <text>2'-deoxyribonucleotide-(2'-deoxyribose 5'-phosphate)-2'-deoxyribonucleotide-DNA = a 3'-end 2'-deoxyribonucleotide-(2,3-dehydro-2,3-deoxyribose 5'-phosphate)-DNA + a 5'-end 5'-phospho-2'-deoxyribonucleoside-DNA + H(+)</text>
        <dbReference type="Rhea" id="RHEA:66592"/>
        <dbReference type="Rhea" id="RHEA-COMP:13180"/>
        <dbReference type="Rhea" id="RHEA-COMP:16897"/>
        <dbReference type="Rhea" id="RHEA-COMP:17067"/>
        <dbReference type="ChEBI" id="CHEBI:15378"/>
        <dbReference type="ChEBI" id="CHEBI:136412"/>
        <dbReference type="ChEBI" id="CHEBI:157695"/>
        <dbReference type="ChEBI" id="CHEBI:167181"/>
        <dbReference type="EC" id="4.2.99.18"/>
    </reaction>
</comment>
<dbReference type="GO" id="GO:0003677">
    <property type="term" value="F:DNA binding"/>
    <property type="evidence" value="ECO:0007669"/>
    <property type="project" value="UniProtKB-UniRule"/>
</dbReference>
<dbReference type="GO" id="GO:0140078">
    <property type="term" value="F:class I DNA-(apurinic or apyrimidinic site) endonuclease activity"/>
    <property type="evidence" value="ECO:0007669"/>
    <property type="project" value="UniProtKB-EC"/>
</dbReference>
<dbReference type="STRING" id="126957.T1JNU5"/>
<dbReference type="GO" id="GO:0000703">
    <property type="term" value="F:oxidized pyrimidine nucleobase lesion DNA N-glycosylase activity"/>
    <property type="evidence" value="ECO:0007669"/>
    <property type="project" value="UniProtKB-UniRule"/>
</dbReference>
<comment type="cofactor">
    <cofactor evidence="1">
        <name>[4Fe-4S] cluster</name>
        <dbReference type="ChEBI" id="CHEBI:49883"/>
    </cofactor>
</comment>
<dbReference type="Gene3D" id="1.10.1670.10">
    <property type="entry name" value="Helix-hairpin-Helix base-excision DNA repair enzymes (C-terminal)"/>
    <property type="match status" value="1"/>
</dbReference>
<protein>
    <recommendedName>
        <fullName evidence="13">Endonuclease III homolog</fullName>
        <ecNumber evidence="13">3.2.2.-</ecNumber>
        <ecNumber evidence="13">4.2.99.18</ecNumber>
    </recommendedName>
    <alternativeName>
        <fullName evidence="13">Bifunctional DNA N-glycosylase/DNA-(apurinic or apyrimidinic site) lyase</fullName>
        <shortName evidence="13">DNA glycosylase/AP lyase</shortName>
    </alternativeName>
</protein>
<reference evidence="15" key="2">
    <citation type="submission" date="2015-02" db="UniProtKB">
        <authorList>
            <consortium name="EnsemblMetazoa"/>
        </authorList>
    </citation>
    <scope>IDENTIFICATION</scope>
</reference>
<sequence>MASRALRSRSLAFVSKTEMKIEEKPKIKRLRTEVKYEEEANTKGDWQPENWRETLANIEKMREKRDAPVDSMGCHKCSDETLEPEVYRWQILVSLMLSSQTKDQMTHAAMARLREFGLTVDHVANTENSILEKLIYPVGFYKRKAEYLKKTARILRDDYDGDIAPTVESLCKLPGVGPKMAHLCMQVAWGQVTGIGVDTHVHRIVNRLKWVRKPTKTPDATRIALQDWLPQELWRSINISLVGFGQQTCLPVNPKCQVCLNKNICPSSKYK</sequence>
<dbReference type="InterPro" id="IPR023170">
    <property type="entry name" value="HhH_base_excis_C"/>
</dbReference>
<dbReference type="Proteomes" id="UP000014500">
    <property type="component" value="Unassembled WGS sequence"/>
</dbReference>
<keyword evidence="7" id="KW-0809">Transit peptide</keyword>
<dbReference type="PhylomeDB" id="T1JNU5"/>